<evidence type="ECO:0000313" key="1">
    <source>
        <dbReference type="EMBL" id="GAA4539569.1"/>
    </source>
</evidence>
<organism evidence="1 2">
    <name type="scientific">Pseudonocardia xishanensis</name>
    <dbReference type="NCBI Taxonomy" id="630995"/>
    <lineage>
        <taxon>Bacteria</taxon>
        <taxon>Bacillati</taxon>
        <taxon>Actinomycetota</taxon>
        <taxon>Actinomycetes</taxon>
        <taxon>Pseudonocardiales</taxon>
        <taxon>Pseudonocardiaceae</taxon>
        <taxon>Pseudonocardia</taxon>
    </lineage>
</organism>
<accession>A0ABP8RIY9</accession>
<protein>
    <submittedName>
        <fullName evidence="1">Uncharacterized protein</fullName>
    </submittedName>
</protein>
<name>A0ABP8RIY9_9PSEU</name>
<gene>
    <name evidence="1" type="ORF">GCM10023175_11090</name>
</gene>
<dbReference type="Proteomes" id="UP001501598">
    <property type="component" value="Unassembled WGS sequence"/>
</dbReference>
<sequence length="110" mass="11470">MTAGCPGCEGGTAPLLASPGCAERALAVAEREFGDPRYFVVHDVTAAAYRVQHPDTVTPHSVAVGPAVLQGAVEQGLSGDALQKRIRWAAPELWAGWHTTHTTLAAALRG</sequence>
<dbReference type="Pfam" id="PF19371">
    <property type="entry name" value="DUF5946"/>
    <property type="match status" value="1"/>
</dbReference>
<dbReference type="RefSeq" id="WP_345413365.1">
    <property type="nucleotide sequence ID" value="NZ_BAABGT010000016.1"/>
</dbReference>
<evidence type="ECO:0000313" key="2">
    <source>
        <dbReference type="Proteomes" id="UP001501598"/>
    </source>
</evidence>
<reference evidence="2" key="1">
    <citation type="journal article" date="2019" name="Int. J. Syst. Evol. Microbiol.">
        <title>The Global Catalogue of Microorganisms (GCM) 10K type strain sequencing project: providing services to taxonomists for standard genome sequencing and annotation.</title>
        <authorList>
            <consortium name="The Broad Institute Genomics Platform"/>
            <consortium name="The Broad Institute Genome Sequencing Center for Infectious Disease"/>
            <person name="Wu L."/>
            <person name="Ma J."/>
        </authorList>
    </citation>
    <scope>NUCLEOTIDE SEQUENCE [LARGE SCALE GENOMIC DNA]</scope>
    <source>
        <strain evidence="2">JCM 17906</strain>
    </source>
</reference>
<proteinExistence type="predicted"/>
<dbReference type="EMBL" id="BAABGT010000016">
    <property type="protein sequence ID" value="GAA4539569.1"/>
    <property type="molecule type" value="Genomic_DNA"/>
</dbReference>
<keyword evidence="2" id="KW-1185">Reference proteome</keyword>
<comment type="caution">
    <text evidence="1">The sequence shown here is derived from an EMBL/GenBank/DDBJ whole genome shotgun (WGS) entry which is preliminary data.</text>
</comment>
<dbReference type="InterPro" id="IPR045990">
    <property type="entry name" value="DUF5946"/>
</dbReference>